<dbReference type="EMBL" id="JANHOG010000110">
    <property type="protein sequence ID" value="KAJ3558111.1"/>
    <property type="molecule type" value="Genomic_DNA"/>
</dbReference>
<dbReference type="Proteomes" id="UP001148662">
    <property type="component" value="Unassembled WGS sequence"/>
</dbReference>
<organism evidence="1 2">
    <name type="scientific">Phlebia brevispora</name>
    <dbReference type="NCBI Taxonomy" id="194682"/>
    <lineage>
        <taxon>Eukaryota</taxon>
        <taxon>Fungi</taxon>
        <taxon>Dikarya</taxon>
        <taxon>Basidiomycota</taxon>
        <taxon>Agaricomycotina</taxon>
        <taxon>Agaricomycetes</taxon>
        <taxon>Polyporales</taxon>
        <taxon>Meruliaceae</taxon>
        <taxon>Phlebia</taxon>
    </lineage>
</organism>
<proteinExistence type="predicted"/>
<accession>A0ACC1TC45</accession>
<evidence type="ECO:0000313" key="2">
    <source>
        <dbReference type="Proteomes" id="UP001148662"/>
    </source>
</evidence>
<keyword evidence="2" id="KW-1185">Reference proteome</keyword>
<reference evidence="1" key="1">
    <citation type="submission" date="2022-07" db="EMBL/GenBank/DDBJ databases">
        <title>Genome Sequence of Phlebia brevispora.</title>
        <authorList>
            <person name="Buettner E."/>
        </authorList>
    </citation>
    <scope>NUCLEOTIDE SEQUENCE</scope>
    <source>
        <strain evidence="1">MPL23</strain>
    </source>
</reference>
<sequence length="447" mass="50062">MSTAVQAGVIEEKKARSQKRELRRLQEVHTRHKQNYTVNDWRRQKVRSQNEELAKLRAVIQMLTKSEEDVHMEENEKDTEINDVEGDPEGEREGEEEANDEDGDDESDGGLSGLDSESGSIASAVKGEYPSPIIDDEGIPRCKFCAWEVVDGLCQGCWEKYESHFHRLQRHSTRPPTLPPRFHPATRARGSPVHSNTDSVGICPPYGRIQAASDARGDPPDVRDLRSRVHGCTRHRGTADEDVFEEFSSLVMKVGDRWKLYLGRAVVLDTADPDGSQFIAEFLEEATLFAPPSTYKTVIESPGVWATLPVDANGDGLPDEDEVFDNWDCRDLALKEEQQLEREVTGAPVEPEPVQNIYERSGIDDTELDAWMEESTSEEDSNDDSDDNTEEEDKSEDDGSDDDCSNEQTVAIQPGRPDGEYIPRCYRDCDSEDAELEVGGEGLPAQE</sequence>
<name>A0ACC1TC45_9APHY</name>
<comment type="caution">
    <text evidence="1">The sequence shown here is derived from an EMBL/GenBank/DDBJ whole genome shotgun (WGS) entry which is preliminary data.</text>
</comment>
<evidence type="ECO:0000313" key="1">
    <source>
        <dbReference type="EMBL" id="KAJ3558111.1"/>
    </source>
</evidence>
<gene>
    <name evidence="1" type="ORF">NM688_g1113</name>
</gene>
<protein>
    <submittedName>
        <fullName evidence="1">Uncharacterized protein</fullName>
    </submittedName>
</protein>